<evidence type="ECO:0000256" key="6">
    <source>
        <dbReference type="ARBA" id="ARBA00023040"/>
    </source>
</evidence>
<dbReference type="AlphaFoldDB" id="A0A0C9RBM2"/>
<keyword evidence="8 15" id="KW-0675">Receptor</keyword>
<dbReference type="InterPro" id="IPR017981">
    <property type="entry name" value="GPCR_2-like_7TM"/>
</dbReference>
<keyword evidence="3 10" id="KW-0812">Transmembrane</keyword>
<dbReference type="Gene3D" id="1.20.1070.10">
    <property type="entry name" value="Rhodopsin 7-helix transmembrane proteins"/>
    <property type="match status" value="1"/>
</dbReference>
<evidence type="ECO:0000256" key="9">
    <source>
        <dbReference type="ARBA" id="ARBA00023224"/>
    </source>
</evidence>
<name>A0A0C9RBM2_9HYME</name>
<dbReference type="InterPro" id="IPR051384">
    <property type="entry name" value="Mth_GPCR"/>
</dbReference>
<feature type="transmembrane region" description="Helical" evidence="10">
    <location>
        <begin position="417"/>
        <end position="439"/>
    </location>
</feature>
<protein>
    <submittedName>
        <fullName evidence="15">G-protein coupled receptor Mth2</fullName>
    </submittedName>
    <submittedName>
        <fullName evidence="12">Mth2_1 protein</fullName>
    </submittedName>
    <submittedName>
        <fullName evidence="13">Mth2_3 protein</fullName>
    </submittedName>
</protein>
<feature type="transmembrane region" description="Helical" evidence="10">
    <location>
        <begin position="315"/>
        <end position="338"/>
    </location>
</feature>
<feature type="transmembrane region" description="Helical" evidence="10">
    <location>
        <begin position="366"/>
        <end position="390"/>
    </location>
</feature>
<sequence>MQYYAPTASFFEEKLRLMVRVFTLHHSSNMWITRAILMIIFISIFQGDDVEGSEVSRNHGVSRARRSLVPSRKSQVSICCPPGTYLTTDYSTCSSNSSSPIYDLELPQIFTSKLLPSEKGPDDFEKIYGIPCTFVMYELDWEEPWRDEFYLMEDGRIFINQSRYNPESEYLEIDDYCIGNWMDDNGTSTKVFGCYSLWLDKYFWMLNTCSVLPMPFLAATFLVYVLLPELRNIHGIILMMYIASLFWTKLGISLLRFQVITADNSQTLCTFTGFVVFFWFLSSFFWLNVMCIDIWSTFRGSRVIQSKKKTQRKFILYSIYAWGFPSIMTGSCIIMDYAPNIPENYIKPNIGEYMCWFQDDRAESLYFYFPVSITVICNFSLFVSTTVKIIRHRRQIAKQLNASGSRRHADRQQRFNLYIKLFVVMGINWFFDVVTWTIGHQNHHGWYLEEFLDSIQGVMIFVIFVCKGKIIKRLMWRFQCRRRNENRAV</sequence>
<keyword evidence="6" id="KW-0297">G-protein coupled receptor</keyword>
<dbReference type="Proteomes" id="UP000694866">
    <property type="component" value="Unplaced"/>
</dbReference>
<dbReference type="Gene3D" id="2.170.180.11">
    <property type="entry name" value="Methuselah ectodomain, domain 2"/>
    <property type="match status" value="1"/>
</dbReference>
<dbReference type="KEGG" id="fas:105269033"/>
<dbReference type="RefSeq" id="XP_011307302.1">
    <property type="nucleotide sequence ID" value="XM_011309000.1"/>
</dbReference>
<dbReference type="InterPro" id="IPR023311">
    <property type="entry name" value="Methusela_ecto_dom_2"/>
</dbReference>
<dbReference type="GO" id="GO:0012505">
    <property type="term" value="C:endomembrane system"/>
    <property type="evidence" value="ECO:0007669"/>
    <property type="project" value="UniProtKB-SubCell"/>
</dbReference>
<evidence type="ECO:0000256" key="3">
    <source>
        <dbReference type="ARBA" id="ARBA00022692"/>
    </source>
</evidence>
<dbReference type="OrthoDB" id="6082634at2759"/>
<keyword evidence="9" id="KW-0807">Transducer</keyword>
<feature type="transmembrane region" description="Helical" evidence="10">
    <location>
        <begin position="271"/>
        <end position="295"/>
    </location>
</feature>
<dbReference type="SUPFAM" id="SSF63877">
    <property type="entry name" value="Methuselah ectodomain"/>
    <property type="match status" value="1"/>
</dbReference>
<evidence type="ECO:0000256" key="8">
    <source>
        <dbReference type="ARBA" id="ARBA00023170"/>
    </source>
</evidence>
<feature type="transmembrane region" description="Helical" evidence="10">
    <location>
        <begin position="202"/>
        <end position="226"/>
    </location>
</feature>
<gene>
    <name evidence="12" type="primary">mth2_1</name>
    <name evidence="15" type="synonym">LOC105269033</name>
    <name evidence="13" type="synonym">mth2_3</name>
    <name evidence="12" type="ORF">g.47603</name>
    <name evidence="13" type="ORF">g.47604</name>
</gene>
<evidence type="ECO:0000313" key="15">
    <source>
        <dbReference type="RefSeq" id="XP_011307302.1"/>
    </source>
</evidence>
<keyword evidence="4" id="KW-0732">Signal</keyword>
<dbReference type="PROSITE" id="PS50261">
    <property type="entry name" value="G_PROTEIN_RECEP_F2_4"/>
    <property type="match status" value="1"/>
</dbReference>
<feature type="domain" description="G-protein coupled receptors family 2 profile 2" evidence="11">
    <location>
        <begin position="202"/>
        <end position="468"/>
    </location>
</feature>
<dbReference type="SUPFAM" id="SSF81321">
    <property type="entry name" value="Family A G protein-coupled receptor-like"/>
    <property type="match status" value="1"/>
</dbReference>
<reference evidence="12" key="1">
    <citation type="submission" date="2015-01" db="EMBL/GenBank/DDBJ databases">
        <title>Transcriptome Assembly of Fopius arisanus.</title>
        <authorList>
            <person name="Geib S."/>
        </authorList>
    </citation>
    <scope>NUCLEOTIDE SEQUENCE</scope>
</reference>
<dbReference type="InterPro" id="IPR036272">
    <property type="entry name" value="Methuselah_N_sf"/>
</dbReference>
<dbReference type="EMBL" id="GBYB01013929">
    <property type="protein sequence ID" value="JAG83696.1"/>
    <property type="molecule type" value="Transcribed_RNA"/>
</dbReference>
<evidence type="ECO:0000313" key="13">
    <source>
        <dbReference type="EMBL" id="JAG83698.1"/>
    </source>
</evidence>
<feature type="transmembrane region" description="Helical" evidence="10">
    <location>
        <begin position="451"/>
        <end position="471"/>
    </location>
</feature>
<evidence type="ECO:0000256" key="2">
    <source>
        <dbReference type="ARBA" id="ARBA00008979"/>
    </source>
</evidence>
<accession>A0A0C9RBM2</accession>
<dbReference type="PANTHER" id="PTHR47154:SF2">
    <property type="entry name" value="G-PROTEIN COUPLED RECEPTOR MTH-RELATED"/>
    <property type="match status" value="1"/>
</dbReference>
<keyword evidence="14" id="KW-1185">Reference proteome</keyword>
<keyword evidence="7 10" id="KW-0472">Membrane</keyword>
<evidence type="ECO:0000256" key="4">
    <source>
        <dbReference type="ARBA" id="ARBA00022729"/>
    </source>
</evidence>
<organism evidence="12">
    <name type="scientific">Fopius arisanus</name>
    <dbReference type="NCBI Taxonomy" id="64838"/>
    <lineage>
        <taxon>Eukaryota</taxon>
        <taxon>Metazoa</taxon>
        <taxon>Ecdysozoa</taxon>
        <taxon>Arthropoda</taxon>
        <taxon>Hexapoda</taxon>
        <taxon>Insecta</taxon>
        <taxon>Pterygota</taxon>
        <taxon>Neoptera</taxon>
        <taxon>Endopterygota</taxon>
        <taxon>Hymenoptera</taxon>
        <taxon>Apocrita</taxon>
        <taxon>Ichneumonoidea</taxon>
        <taxon>Braconidae</taxon>
        <taxon>Opiinae</taxon>
        <taxon>Fopius</taxon>
    </lineage>
</organism>
<dbReference type="Pfam" id="PF00002">
    <property type="entry name" value="7tm_2"/>
    <property type="match status" value="1"/>
</dbReference>
<comment type="similarity">
    <text evidence="2">Belongs to the G-protein coupled receptor 2 family. Mth subfamily.</text>
</comment>
<reference evidence="15" key="2">
    <citation type="submission" date="2025-04" db="UniProtKB">
        <authorList>
            <consortium name="RefSeq"/>
        </authorList>
    </citation>
    <scope>IDENTIFICATION</scope>
    <source>
        <strain evidence="15">USDA-PBARC FA_bdor</strain>
        <tissue evidence="15">Whole organism</tissue>
    </source>
</reference>
<evidence type="ECO:0000256" key="10">
    <source>
        <dbReference type="SAM" id="Phobius"/>
    </source>
</evidence>
<evidence type="ECO:0000313" key="14">
    <source>
        <dbReference type="Proteomes" id="UP000694866"/>
    </source>
</evidence>
<keyword evidence="5 10" id="KW-1133">Transmembrane helix</keyword>
<accession>A0A9R1U513</accession>
<dbReference type="InterPro" id="IPR000832">
    <property type="entry name" value="GPCR_2_secretin-like"/>
</dbReference>
<evidence type="ECO:0000259" key="11">
    <source>
        <dbReference type="PROSITE" id="PS50261"/>
    </source>
</evidence>
<evidence type="ECO:0000256" key="5">
    <source>
        <dbReference type="ARBA" id="ARBA00022989"/>
    </source>
</evidence>
<dbReference type="GO" id="GO:0005886">
    <property type="term" value="C:plasma membrane"/>
    <property type="evidence" value="ECO:0007669"/>
    <property type="project" value="TreeGrafter"/>
</dbReference>
<evidence type="ECO:0000256" key="1">
    <source>
        <dbReference type="ARBA" id="ARBA00004127"/>
    </source>
</evidence>
<proteinExistence type="inferred from homology"/>
<evidence type="ECO:0000313" key="12">
    <source>
        <dbReference type="EMBL" id="JAG83696.1"/>
    </source>
</evidence>
<dbReference type="GeneID" id="105269033"/>
<comment type="subcellular location">
    <subcellularLocation>
        <location evidence="1">Endomembrane system</location>
        <topology evidence="1">Multi-pass membrane protein</topology>
    </subcellularLocation>
</comment>
<evidence type="ECO:0000256" key="7">
    <source>
        <dbReference type="ARBA" id="ARBA00023136"/>
    </source>
</evidence>
<dbReference type="GO" id="GO:0008528">
    <property type="term" value="F:G protein-coupled peptide receptor activity"/>
    <property type="evidence" value="ECO:0007669"/>
    <property type="project" value="TreeGrafter"/>
</dbReference>
<feature type="transmembrane region" description="Helical" evidence="10">
    <location>
        <begin position="238"/>
        <end position="259"/>
    </location>
</feature>
<dbReference type="CDD" id="cd15039">
    <property type="entry name" value="7tmB3_Methuselah-like"/>
    <property type="match status" value="1"/>
</dbReference>
<dbReference type="GO" id="GO:0007166">
    <property type="term" value="P:cell surface receptor signaling pathway"/>
    <property type="evidence" value="ECO:0007669"/>
    <property type="project" value="InterPro"/>
</dbReference>
<dbReference type="PANTHER" id="PTHR47154">
    <property type="entry name" value="G-PROTEIN COUPLED RECEPTOR MTH-RELATED"/>
    <property type="match status" value="1"/>
</dbReference>
<dbReference type="EMBL" id="GBYB01013931">
    <property type="protein sequence ID" value="JAG83698.1"/>
    <property type="molecule type" value="Transcribed_RNA"/>
</dbReference>